<name>A0A7K0DU13_9NOCA</name>
<gene>
    <name evidence="1" type="ORF">NRB56_48390</name>
</gene>
<proteinExistence type="predicted"/>
<dbReference type="AlphaFoldDB" id="A0A7K0DU13"/>
<dbReference type="OrthoDB" id="3468002at2"/>
<comment type="caution">
    <text evidence="1">The sequence shown here is derived from an EMBL/GenBank/DDBJ whole genome shotgun (WGS) entry which is preliminary data.</text>
</comment>
<evidence type="ECO:0000313" key="1">
    <source>
        <dbReference type="EMBL" id="MQY29249.1"/>
    </source>
</evidence>
<reference evidence="1 2" key="1">
    <citation type="submission" date="2019-10" db="EMBL/GenBank/DDBJ databases">
        <title>Nocardia macrotermitis sp. nov. and Nocardia aurantia sp. nov., isolated from the gut of fungus growing-termite Macrotermes natalensis.</title>
        <authorList>
            <person name="Benndorf R."/>
            <person name="Schwitalla J."/>
            <person name="Martin K."/>
            <person name="De Beer W."/>
            <person name="Kaster A.-K."/>
            <person name="Vollmers J."/>
            <person name="Poulsen M."/>
            <person name="Beemelmanns C."/>
        </authorList>
    </citation>
    <scope>NUCLEOTIDE SEQUENCE [LARGE SCALE GENOMIC DNA]</scope>
    <source>
        <strain evidence="1 2">RB56</strain>
    </source>
</reference>
<evidence type="ECO:0000313" key="2">
    <source>
        <dbReference type="Proteomes" id="UP000431401"/>
    </source>
</evidence>
<sequence length="197" mass="21560">MGDFFERIVDLEVTAADAGALAERMVDWMVSARLLSRETSGDAMYSLQVDEGYLPGPEWARITREWGSDWIPGPVAVIVGRHDHYAGQGAVEPSAAVCPHCGATTVIIDYPQQWEADPAVWQPFSDAIGAWKHTGAGEAVCPSCATASPITAWKWADNFALGALAFDFWGWPPLTDEFVTEFAARLGHRIEHHTGKF</sequence>
<dbReference type="RefSeq" id="WP_153345838.1">
    <property type="nucleotide sequence ID" value="NZ_WEGI01000010.1"/>
</dbReference>
<accession>A0A7K0DU13</accession>
<dbReference type="Proteomes" id="UP000431401">
    <property type="component" value="Unassembled WGS sequence"/>
</dbReference>
<protein>
    <submittedName>
        <fullName evidence="1">Uncharacterized protein</fullName>
    </submittedName>
</protein>
<dbReference type="EMBL" id="WEGI01000010">
    <property type="protein sequence ID" value="MQY29249.1"/>
    <property type="molecule type" value="Genomic_DNA"/>
</dbReference>
<keyword evidence="2" id="KW-1185">Reference proteome</keyword>
<organism evidence="1 2">
    <name type="scientific">Nocardia aurantia</name>
    <dbReference type="NCBI Taxonomy" id="2585199"/>
    <lineage>
        <taxon>Bacteria</taxon>
        <taxon>Bacillati</taxon>
        <taxon>Actinomycetota</taxon>
        <taxon>Actinomycetes</taxon>
        <taxon>Mycobacteriales</taxon>
        <taxon>Nocardiaceae</taxon>
        <taxon>Nocardia</taxon>
    </lineage>
</organism>